<dbReference type="Proteomes" id="UP000887575">
    <property type="component" value="Unassembled WGS sequence"/>
</dbReference>
<evidence type="ECO:0000313" key="1">
    <source>
        <dbReference type="Proteomes" id="UP000887575"/>
    </source>
</evidence>
<organism evidence="1 2">
    <name type="scientific">Mesorhabditis belari</name>
    <dbReference type="NCBI Taxonomy" id="2138241"/>
    <lineage>
        <taxon>Eukaryota</taxon>
        <taxon>Metazoa</taxon>
        <taxon>Ecdysozoa</taxon>
        <taxon>Nematoda</taxon>
        <taxon>Chromadorea</taxon>
        <taxon>Rhabditida</taxon>
        <taxon>Rhabditina</taxon>
        <taxon>Rhabditomorpha</taxon>
        <taxon>Rhabditoidea</taxon>
        <taxon>Rhabditidae</taxon>
        <taxon>Mesorhabditinae</taxon>
        <taxon>Mesorhabditis</taxon>
    </lineage>
</organism>
<proteinExistence type="predicted"/>
<keyword evidence="1" id="KW-1185">Reference proteome</keyword>
<protein>
    <submittedName>
        <fullName evidence="2">Uncharacterized protein</fullName>
    </submittedName>
</protein>
<dbReference type="WBParaSite" id="MBELARI_LOCUS8287">
    <property type="protein sequence ID" value="MBELARI_LOCUS8287"/>
    <property type="gene ID" value="MBELARI_LOCUS8287"/>
</dbReference>
<accession>A0AAF3FM96</accession>
<name>A0AAF3FM96_9BILA</name>
<dbReference type="AlphaFoldDB" id="A0AAF3FM96"/>
<sequence>MVGLANVSHPIPETSNNVNGTTNFYDILLGNAKQPETPLDGIWPSGVLGPIGRSSADLDSPPIITSSQNFAAFSGLNLSLLSALPSSLLANCISLQNSTIGHSFVSNGTTYTQANNSYSPYLEQSNGSATASAFHSLTDHSFLSKPLTGLTIVPPNEEANLPTQTLTPNNIINNRQIEKENDTMGAAEPFTRSLWIAPGADRSHPLWQQFLNTVKELEKNMLADLSLQSTR</sequence>
<evidence type="ECO:0000313" key="2">
    <source>
        <dbReference type="WBParaSite" id="MBELARI_LOCUS8287"/>
    </source>
</evidence>
<reference evidence="2" key="1">
    <citation type="submission" date="2024-02" db="UniProtKB">
        <authorList>
            <consortium name="WormBaseParasite"/>
        </authorList>
    </citation>
    <scope>IDENTIFICATION</scope>
</reference>